<keyword evidence="3" id="KW-1185">Reference proteome</keyword>
<dbReference type="Pfam" id="PF14223">
    <property type="entry name" value="Retrotran_gag_2"/>
    <property type="match status" value="1"/>
</dbReference>
<dbReference type="EMBL" id="JH159153">
    <property type="protein sequence ID" value="EGZ22157.1"/>
    <property type="molecule type" value="Genomic_DNA"/>
</dbReference>
<evidence type="ECO:0000313" key="2">
    <source>
        <dbReference type="EMBL" id="EGZ22157.1"/>
    </source>
</evidence>
<dbReference type="STRING" id="1094619.G4ZCC9"/>
<sequence>MSGNNAGNANNAGDGAVGTQQQQFRGSSKPPLFEGTFELYQAELELYLGDRDAWEVVTGAVVRHGTDQAEQATFDRRDRLARATILRGLRGCKNDDASKVCGMTTAKEMWDTLVGDHTQRDFSYAMLLKRQLYQCSHTPGQSMAEYIRTMTQLRQ</sequence>
<dbReference type="InParanoid" id="G4ZCC9"/>
<name>G4ZCC9_PHYSP</name>
<protein>
    <submittedName>
        <fullName evidence="2">Uncharacterized protein</fullName>
    </submittedName>
</protein>
<reference evidence="2 3" key="1">
    <citation type="journal article" date="2006" name="Science">
        <title>Phytophthora genome sequences uncover evolutionary origins and mechanisms of pathogenesis.</title>
        <authorList>
            <person name="Tyler B.M."/>
            <person name="Tripathy S."/>
            <person name="Zhang X."/>
            <person name="Dehal P."/>
            <person name="Jiang R.H."/>
            <person name="Aerts A."/>
            <person name="Arredondo F.D."/>
            <person name="Baxter L."/>
            <person name="Bensasson D."/>
            <person name="Beynon J.L."/>
            <person name="Chapman J."/>
            <person name="Damasceno C.M."/>
            <person name="Dorrance A.E."/>
            <person name="Dou D."/>
            <person name="Dickerman A.W."/>
            <person name="Dubchak I.L."/>
            <person name="Garbelotto M."/>
            <person name="Gijzen M."/>
            <person name="Gordon S.G."/>
            <person name="Govers F."/>
            <person name="Grunwald N.J."/>
            <person name="Huang W."/>
            <person name="Ivors K.L."/>
            <person name="Jones R.W."/>
            <person name="Kamoun S."/>
            <person name="Krampis K."/>
            <person name="Lamour K.H."/>
            <person name="Lee M.K."/>
            <person name="McDonald W.H."/>
            <person name="Medina M."/>
            <person name="Meijer H.J."/>
            <person name="Nordberg E.K."/>
            <person name="Maclean D.J."/>
            <person name="Ospina-Giraldo M.D."/>
            <person name="Morris P.F."/>
            <person name="Phuntumart V."/>
            <person name="Putnam N.H."/>
            <person name="Rash S."/>
            <person name="Rose J.K."/>
            <person name="Sakihama Y."/>
            <person name="Salamov A.A."/>
            <person name="Savidor A."/>
            <person name="Scheuring C.F."/>
            <person name="Smith B.M."/>
            <person name="Sobral B.W."/>
            <person name="Terry A."/>
            <person name="Torto-Alalibo T.A."/>
            <person name="Win J."/>
            <person name="Xu Z."/>
            <person name="Zhang H."/>
            <person name="Grigoriev I.V."/>
            <person name="Rokhsar D.S."/>
            <person name="Boore J.L."/>
        </authorList>
    </citation>
    <scope>NUCLEOTIDE SEQUENCE [LARGE SCALE GENOMIC DNA]</scope>
    <source>
        <strain evidence="2 3">P6497</strain>
    </source>
</reference>
<proteinExistence type="predicted"/>
<gene>
    <name evidence="2" type="ORF">PHYSODRAFT_330008</name>
</gene>
<dbReference type="KEGG" id="psoj:PHYSODRAFT_330008"/>
<dbReference type="RefSeq" id="XP_009524874.1">
    <property type="nucleotide sequence ID" value="XM_009526579.1"/>
</dbReference>
<evidence type="ECO:0000313" key="3">
    <source>
        <dbReference type="Proteomes" id="UP000002640"/>
    </source>
</evidence>
<feature type="region of interest" description="Disordered" evidence="1">
    <location>
        <begin position="1"/>
        <end position="28"/>
    </location>
</feature>
<dbReference type="Proteomes" id="UP000002640">
    <property type="component" value="Unassembled WGS sequence"/>
</dbReference>
<evidence type="ECO:0000256" key="1">
    <source>
        <dbReference type="SAM" id="MobiDB-lite"/>
    </source>
</evidence>
<organism evidence="2 3">
    <name type="scientific">Phytophthora sojae (strain P6497)</name>
    <name type="common">Soybean stem and root rot agent</name>
    <name type="synonym">Phytophthora megasperma f. sp. glycines</name>
    <dbReference type="NCBI Taxonomy" id="1094619"/>
    <lineage>
        <taxon>Eukaryota</taxon>
        <taxon>Sar</taxon>
        <taxon>Stramenopiles</taxon>
        <taxon>Oomycota</taxon>
        <taxon>Peronosporomycetes</taxon>
        <taxon>Peronosporales</taxon>
        <taxon>Peronosporaceae</taxon>
        <taxon>Phytophthora</taxon>
    </lineage>
</organism>
<feature type="compositionally biased region" description="Low complexity" evidence="1">
    <location>
        <begin position="1"/>
        <end position="18"/>
    </location>
</feature>
<dbReference type="GeneID" id="20646038"/>
<accession>G4ZCC9</accession>
<dbReference type="AlphaFoldDB" id="G4ZCC9"/>